<evidence type="ECO:0000256" key="7">
    <source>
        <dbReference type="ARBA" id="ARBA00022777"/>
    </source>
</evidence>
<evidence type="ECO:0000256" key="4">
    <source>
        <dbReference type="ARBA" id="ARBA00022527"/>
    </source>
</evidence>
<dbReference type="GO" id="GO:0004683">
    <property type="term" value="F:calcium/calmodulin-dependent protein kinase activity"/>
    <property type="evidence" value="ECO:0007669"/>
    <property type="project" value="UniProtKB-EC"/>
</dbReference>
<reference evidence="15" key="1">
    <citation type="submission" date="2020-05" db="UniProtKB">
        <authorList>
            <consortium name="EnsemblMetazoa"/>
        </authorList>
    </citation>
    <scope>IDENTIFICATION</scope>
    <source>
        <strain evidence="15">Yale</strain>
    </source>
</reference>
<dbReference type="PROSITE" id="PS00108">
    <property type="entry name" value="PROTEIN_KINASE_ST"/>
    <property type="match status" value="1"/>
</dbReference>
<dbReference type="PhylomeDB" id="A0A1B0ESW1"/>
<keyword evidence="16" id="KW-1185">Reference proteome</keyword>
<dbReference type="PROSITE" id="PS50011">
    <property type="entry name" value="PROTEIN_KINASE_DOM"/>
    <property type="match status" value="1"/>
</dbReference>
<dbReference type="EnsemblMetazoa" id="GMOY007153-RA">
    <property type="protein sequence ID" value="GMOY007153-PA"/>
    <property type="gene ID" value="GMOY007153"/>
</dbReference>
<sequence length="557" mass="62705">MENRLSDKQGEMEGLSRDTTTTNLCQENGMLLSNPKGESERRAWREKGYSYNEVNINLHDPSIERCGDSANIRKEALSEHLPEMPYDTSQCGNRTDIVSPEREVRPIFPNVPYSPYASPCNSPQSNRRRPPLRESRRVSIEQSGSFLQLNQYKLLDQIGQGSYGLVKLAYSEEDSTHYAMKILSKRRLLRQTGFIKRGLKKVTSPLDRVYREIAVLKKLDHPNVVKLVEVLDDPVEDSLYMVFELVKQGEILAVPTKNPLSEERAWQVFRDTLMGLEYLHHQRIIHGDLKPGNLLLTDCGRVKIADLGVCNEFIGESAIITSGSIAGTPAFRAPETLNIGQPNIYCGKAADIWALGITLYALVFGNVPFAHNSIPILYEKIRTECVHYPDAPIISTELRDCIERMLKKGPAERITLPQLKMLKWVTKDGIQPLPSEEENCRLVHVDDDEVNGVVRSIPKLDTLILIKTMLKKHSFGNPFSKGRSKTGGSRFERFANAGRSNSAPSSCNLFAERLALFNVFNTKRLIDIFIVRPSSGDNILPALTEMSGSYSTNEELQ</sequence>
<feature type="binding site" evidence="12">
    <location>
        <position position="181"/>
    </location>
    <ligand>
        <name>ATP</name>
        <dbReference type="ChEBI" id="CHEBI:30616"/>
    </ligand>
</feature>
<evidence type="ECO:0000256" key="9">
    <source>
        <dbReference type="ARBA" id="ARBA00022860"/>
    </source>
</evidence>
<feature type="region of interest" description="Disordered" evidence="13">
    <location>
        <begin position="115"/>
        <end position="137"/>
    </location>
</feature>
<evidence type="ECO:0000256" key="1">
    <source>
        <dbReference type="ARBA" id="ARBA00004496"/>
    </source>
</evidence>
<keyword evidence="7" id="KW-0418">Kinase</keyword>
<evidence type="ECO:0000256" key="5">
    <source>
        <dbReference type="ARBA" id="ARBA00022679"/>
    </source>
</evidence>
<keyword evidence="5" id="KW-0808">Transferase</keyword>
<dbReference type="InterPro" id="IPR017441">
    <property type="entry name" value="Protein_kinase_ATP_BS"/>
</dbReference>
<dbReference type="EC" id="2.7.11.17" evidence="2"/>
<comment type="catalytic activity">
    <reaction evidence="10">
        <text>L-threonyl-[protein] + ATP = O-phospho-L-threonyl-[protein] + ADP + H(+)</text>
        <dbReference type="Rhea" id="RHEA:46608"/>
        <dbReference type="Rhea" id="RHEA-COMP:11060"/>
        <dbReference type="Rhea" id="RHEA-COMP:11605"/>
        <dbReference type="ChEBI" id="CHEBI:15378"/>
        <dbReference type="ChEBI" id="CHEBI:30013"/>
        <dbReference type="ChEBI" id="CHEBI:30616"/>
        <dbReference type="ChEBI" id="CHEBI:61977"/>
        <dbReference type="ChEBI" id="CHEBI:456216"/>
        <dbReference type="EC" id="2.7.11.17"/>
    </reaction>
</comment>
<dbReference type="InterPro" id="IPR000719">
    <property type="entry name" value="Prot_kinase_dom"/>
</dbReference>
<evidence type="ECO:0000256" key="8">
    <source>
        <dbReference type="ARBA" id="ARBA00022840"/>
    </source>
</evidence>
<comment type="subcellular location">
    <subcellularLocation>
        <location evidence="1">Cytoplasm</location>
    </subcellularLocation>
</comment>
<evidence type="ECO:0000256" key="6">
    <source>
        <dbReference type="ARBA" id="ARBA00022741"/>
    </source>
</evidence>
<feature type="domain" description="Protein kinase" evidence="14">
    <location>
        <begin position="152"/>
        <end position="425"/>
    </location>
</feature>
<feature type="compositionally biased region" description="Polar residues" evidence="13">
    <location>
        <begin position="17"/>
        <end position="26"/>
    </location>
</feature>
<dbReference type="InterPro" id="IPR011009">
    <property type="entry name" value="Kinase-like_dom_sf"/>
</dbReference>
<protein>
    <recommendedName>
        <fullName evidence="2">calcium/calmodulin-dependent protein kinase</fullName>
        <ecNumber evidence="2">2.7.11.17</ecNumber>
    </recommendedName>
</protein>
<dbReference type="GO" id="GO:0005524">
    <property type="term" value="F:ATP binding"/>
    <property type="evidence" value="ECO:0007669"/>
    <property type="project" value="UniProtKB-UniRule"/>
</dbReference>
<dbReference type="STRING" id="37546.A0A1B0ESW1"/>
<dbReference type="GO" id="GO:0035556">
    <property type="term" value="P:intracellular signal transduction"/>
    <property type="evidence" value="ECO:0007669"/>
    <property type="project" value="TreeGrafter"/>
</dbReference>
<evidence type="ECO:0000259" key="14">
    <source>
        <dbReference type="PROSITE" id="PS50011"/>
    </source>
</evidence>
<evidence type="ECO:0000256" key="3">
    <source>
        <dbReference type="ARBA" id="ARBA00022490"/>
    </source>
</evidence>
<comment type="catalytic activity">
    <reaction evidence="11">
        <text>L-seryl-[protein] + ATP = O-phospho-L-seryl-[protein] + ADP + H(+)</text>
        <dbReference type="Rhea" id="RHEA:17989"/>
        <dbReference type="Rhea" id="RHEA-COMP:9863"/>
        <dbReference type="Rhea" id="RHEA-COMP:11604"/>
        <dbReference type="ChEBI" id="CHEBI:15378"/>
        <dbReference type="ChEBI" id="CHEBI:29999"/>
        <dbReference type="ChEBI" id="CHEBI:30616"/>
        <dbReference type="ChEBI" id="CHEBI:83421"/>
        <dbReference type="ChEBI" id="CHEBI:456216"/>
        <dbReference type="EC" id="2.7.11.17"/>
    </reaction>
</comment>
<dbReference type="PROSITE" id="PS00107">
    <property type="entry name" value="PROTEIN_KINASE_ATP"/>
    <property type="match status" value="1"/>
</dbReference>
<dbReference type="GO" id="GO:0005516">
    <property type="term" value="F:calmodulin binding"/>
    <property type="evidence" value="ECO:0007669"/>
    <property type="project" value="UniProtKB-KW"/>
</dbReference>
<dbReference type="Gene3D" id="3.30.200.20">
    <property type="entry name" value="Phosphorylase Kinase, domain 1"/>
    <property type="match status" value="1"/>
</dbReference>
<dbReference type="SMART" id="SM00220">
    <property type="entry name" value="S_TKc"/>
    <property type="match status" value="1"/>
</dbReference>
<keyword evidence="4" id="KW-0723">Serine/threonine-protein kinase</keyword>
<name>A0A1B0ESW1_GLOMM</name>
<dbReference type="GO" id="GO:0005634">
    <property type="term" value="C:nucleus"/>
    <property type="evidence" value="ECO:0007669"/>
    <property type="project" value="UniProtKB-ARBA"/>
</dbReference>
<evidence type="ECO:0000256" key="12">
    <source>
        <dbReference type="PROSITE-ProRule" id="PRU10141"/>
    </source>
</evidence>
<dbReference type="Pfam" id="PF00069">
    <property type="entry name" value="Pkinase"/>
    <property type="match status" value="1"/>
</dbReference>
<dbReference type="Gene3D" id="1.10.510.10">
    <property type="entry name" value="Transferase(Phosphotransferase) domain 1"/>
    <property type="match status" value="1"/>
</dbReference>
<dbReference type="PANTHER" id="PTHR24346:SF77">
    <property type="entry name" value="SERINE THREONINE PROTEIN KINASE"/>
    <property type="match status" value="1"/>
</dbReference>
<organism evidence="15 16">
    <name type="scientific">Glossina morsitans morsitans</name>
    <name type="common">Savannah tsetse fly</name>
    <dbReference type="NCBI Taxonomy" id="37546"/>
    <lineage>
        <taxon>Eukaryota</taxon>
        <taxon>Metazoa</taxon>
        <taxon>Ecdysozoa</taxon>
        <taxon>Arthropoda</taxon>
        <taxon>Hexapoda</taxon>
        <taxon>Insecta</taxon>
        <taxon>Pterygota</taxon>
        <taxon>Neoptera</taxon>
        <taxon>Endopterygota</taxon>
        <taxon>Diptera</taxon>
        <taxon>Brachycera</taxon>
        <taxon>Muscomorpha</taxon>
        <taxon>Hippoboscoidea</taxon>
        <taxon>Glossinidae</taxon>
        <taxon>Glossina</taxon>
    </lineage>
</organism>
<dbReference type="FunFam" id="1.10.510.10:FF:002487">
    <property type="entry name" value="RE68077p"/>
    <property type="match status" value="1"/>
</dbReference>
<dbReference type="AlphaFoldDB" id="A0A1B0ESW1"/>
<evidence type="ECO:0000256" key="2">
    <source>
        <dbReference type="ARBA" id="ARBA00012434"/>
    </source>
</evidence>
<dbReference type="InterPro" id="IPR008271">
    <property type="entry name" value="Ser/Thr_kinase_AS"/>
</dbReference>
<dbReference type="FunFam" id="3.30.200.20:FF:000429">
    <property type="entry name" value="Calcium/calmodulin-dependent protein kinase kinase"/>
    <property type="match status" value="1"/>
</dbReference>
<feature type="region of interest" description="Disordered" evidence="13">
    <location>
        <begin position="1"/>
        <end position="41"/>
    </location>
</feature>
<proteinExistence type="predicted"/>
<keyword evidence="9" id="KW-0112">Calmodulin-binding</keyword>
<dbReference type="PANTHER" id="PTHR24346">
    <property type="entry name" value="MAP/MICROTUBULE AFFINITY-REGULATING KINASE"/>
    <property type="match status" value="1"/>
</dbReference>
<accession>A0A1B0ESW1</accession>
<evidence type="ECO:0000256" key="13">
    <source>
        <dbReference type="SAM" id="MobiDB-lite"/>
    </source>
</evidence>
<evidence type="ECO:0000313" key="15">
    <source>
        <dbReference type="EnsemblMetazoa" id="GMOY007153-PA"/>
    </source>
</evidence>
<keyword evidence="8 12" id="KW-0067">ATP-binding</keyword>
<dbReference type="GO" id="GO:0005737">
    <property type="term" value="C:cytoplasm"/>
    <property type="evidence" value="ECO:0007669"/>
    <property type="project" value="UniProtKB-SubCell"/>
</dbReference>
<dbReference type="SUPFAM" id="SSF56112">
    <property type="entry name" value="Protein kinase-like (PK-like)"/>
    <property type="match status" value="1"/>
</dbReference>
<evidence type="ECO:0000256" key="11">
    <source>
        <dbReference type="ARBA" id="ARBA00047430"/>
    </source>
</evidence>
<keyword evidence="6 12" id="KW-0547">Nucleotide-binding</keyword>
<feature type="compositionally biased region" description="Basic and acidic residues" evidence="13">
    <location>
        <begin position="1"/>
        <end position="16"/>
    </location>
</feature>
<dbReference type="VEuPathDB" id="VectorBase:GMOY007153"/>
<keyword evidence="3" id="KW-0963">Cytoplasm</keyword>
<dbReference type="EMBL" id="CCAG010017948">
    <property type="status" value="NOT_ANNOTATED_CDS"/>
    <property type="molecule type" value="Genomic_DNA"/>
</dbReference>
<evidence type="ECO:0000313" key="16">
    <source>
        <dbReference type="Proteomes" id="UP000092444"/>
    </source>
</evidence>
<dbReference type="Proteomes" id="UP000092444">
    <property type="component" value="Unassembled WGS sequence"/>
</dbReference>
<evidence type="ECO:0000256" key="10">
    <source>
        <dbReference type="ARBA" id="ARBA00047307"/>
    </source>
</evidence>